<reference evidence="3 4" key="1">
    <citation type="submission" date="2023-03" db="EMBL/GenBank/DDBJ databases">
        <title>WGS of Gossypium arboreum.</title>
        <authorList>
            <person name="Yu D."/>
        </authorList>
    </citation>
    <scope>NUCLEOTIDE SEQUENCE [LARGE SCALE GENOMIC DNA]</scope>
    <source>
        <tissue evidence="3">Leaf</tissue>
    </source>
</reference>
<accession>A0ABR0NGH0</accession>
<feature type="transmembrane region" description="Helical" evidence="2">
    <location>
        <begin position="28"/>
        <end position="46"/>
    </location>
</feature>
<feature type="compositionally biased region" description="Polar residues" evidence="1">
    <location>
        <begin position="90"/>
        <end position="99"/>
    </location>
</feature>
<proteinExistence type="predicted"/>
<keyword evidence="2" id="KW-0812">Transmembrane</keyword>
<name>A0ABR0NGH0_GOSAR</name>
<keyword evidence="4" id="KW-1185">Reference proteome</keyword>
<dbReference type="Proteomes" id="UP001358586">
    <property type="component" value="Chromosome 10"/>
</dbReference>
<keyword evidence="2" id="KW-0472">Membrane</keyword>
<evidence type="ECO:0000256" key="1">
    <source>
        <dbReference type="SAM" id="MobiDB-lite"/>
    </source>
</evidence>
<sequence>MALGLGKMSYRFFSVRHFPENLPPISPILLYPFFISFSFFMQALYANTSISTGTKGATKAMVAMNKIKMMSEAIDETLDKDEAEKKMEELTNQLSSTPKGQIASKNAAPLVNVKSEPTTDVDDLEKRLPSL</sequence>
<feature type="compositionally biased region" description="Basic and acidic residues" evidence="1">
    <location>
        <begin position="80"/>
        <end position="89"/>
    </location>
</feature>
<gene>
    <name evidence="3" type="ORF">PVK06_035311</name>
</gene>
<protein>
    <submittedName>
        <fullName evidence="3">Uncharacterized protein</fullName>
    </submittedName>
</protein>
<evidence type="ECO:0000313" key="3">
    <source>
        <dbReference type="EMBL" id="KAK5794109.1"/>
    </source>
</evidence>
<dbReference type="EMBL" id="JARKNE010000010">
    <property type="protein sequence ID" value="KAK5794109.1"/>
    <property type="molecule type" value="Genomic_DNA"/>
</dbReference>
<comment type="caution">
    <text evidence="3">The sequence shown here is derived from an EMBL/GenBank/DDBJ whole genome shotgun (WGS) entry which is preliminary data.</text>
</comment>
<evidence type="ECO:0000256" key="2">
    <source>
        <dbReference type="SAM" id="Phobius"/>
    </source>
</evidence>
<keyword evidence="2" id="KW-1133">Transmembrane helix</keyword>
<organism evidence="3 4">
    <name type="scientific">Gossypium arboreum</name>
    <name type="common">Tree cotton</name>
    <name type="synonym">Gossypium nanking</name>
    <dbReference type="NCBI Taxonomy" id="29729"/>
    <lineage>
        <taxon>Eukaryota</taxon>
        <taxon>Viridiplantae</taxon>
        <taxon>Streptophyta</taxon>
        <taxon>Embryophyta</taxon>
        <taxon>Tracheophyta</taxon>
        <taxon>Spermatophyta</taxon>
        <taxon>Magnoliopsida</taxon>
        <taxon>eudicotyledons</taxon>
        <taxon>Gunneridae</taxon>
        <taxon>Pentapetalae</taxon>
        <taxon>rosids</taxon>
        <taxon>malvids</taxon>
        <taxon>Malvales</taxon>
        <taxon>Malvaceae</taxon>
        <taxon>Malvoideae</taxon>
        <taxon>Gossypium</taxon>
    </lineage>
</organism>
<evidence type="ECO:0000313" key="4">
    <source>
        <dbReference type="Proteomes" id="UP001358586"/>
    </source>
</evidence>
<feature type="region of interest" description="Disordered" evidence="1">
    <location>
        <begin position="78"/>
        <end position="131"/>
    </location>
</feature>